<dbReference type="Proteomes" id="UP000178023">
    <property type="component" value="Unassembled WGS sequence"/>
</dbReference>
<dbReference type="EMBL" id="MGJL01000005">
    <property type="protein sequence ID" value="OGN08410.1"/>
    <property type="molecule type" value="Genomic_DNA"/>
</dbReference>
<organism evidence="1 2">
    <name type="scientific">Candidatus Yanofskybacteria bacterium RIFCSPHIGHO2_01_FULL_45_42</name>
    <dbReference type="NCBI Taxonomy" id="1802671"/>
    <lineage>
        <taxon>Bacteria</taxon>
        <taxon>Candidatus Yanofskyibacteriota</taxon>
    </lineage>
</organism>
<evidence type="ECO:0000313" key="2">
    <source>
        <dbReference type="Proteomes" id="UP000178023"/>
    </source>
</evidence>
<name>A0A1F8F772_9BACT</name>
<evidence type="ECO:0000313" key="1">
    <source>
        <dbReference type="EMBL" id="OGN08410.1"/>
    </source>
</evidence>
<reference evidence="1 2" key="1">
    <citation type="journal article" date="2016" name="Nat. Commun.">
        <title>Thousands of microbial genomes shed light on interconnected biogeochemical processes in an aquifer system.</title>
        <authorList>
            <person name="Anantharaman K."/>
            <person name="Brown C.T."/>
            <person name="Hug L.A."/>
            <person name="Sharon I."/>
            <person name="Castelle C.J."/>
            <person name="Probst A.J."/>
            <person name="Thomas B.C."/>
            <person name="Singh A."/>
            <person name="Wilkins M.J."/>
            <person name="Karaoz U."/>
            <person name="Brodie E.L."/>
            <person name="Williams K.H."/>
            <person name="Hubbard S.S."/>
            <person name="Banfield J.F."/>
        </authorList>
    </citation>
    <scope>NUCLEOTIDE SEQUENCE [LARGE SCALE GENOMIC DNA]</scope>
</reference>
<dbReference type="AlphaFoldDB" id="A0A1F8F772"/>
<proteinExistence type="predicted"/>
<gene>
    <name evidence="1" type="ORF">A2750_02555</name>
</gene>
<protein>
    <submittedName>
        <fullName evidence="1">Uncharacterized protein</fullName>
    </submittedName>
</protein>
<accession>A0A1F8F772</accession>
<sequence length="77" mass="8670">MTKKIPQKLITKVASKKVLKQNEEAIKSYDRYKETTDLIDRADIALGRKLAYKSATGSTLNFDIEAHGIYSTTAHKI</sequence>
<comment type="caution">
    <text evidence="1">The sequence shown here is derived from an EMBL/GenBank/DDBJ whole genome shotgun (WGS) entry which is preliminary data.</text>
</comment>